<dbReference type="RefSeq" id="WP_188724659.1">
    <property type="nucleotide sequence ID" value="NZ_BMJD01000003.1"/>
</dbReference>
<dbReference type="Proteomes" id="UP000621492">
    <property type="component" value="Unassembled WGS sequence"/>
</dbReference>
<reference evidence="7" key="1">
    <citation type="journal article" date="2014" name="Int. J. Syst. Evol. Microbiol.">
        <title>Complete genome sequence of Corynebacterium casei LMG S-19264T (=DSM 44701T), isolated from a smear-ripened cheese.</title>
        <authorList>
            <consortium name="US DOE Joint Genome Institute (JGI-PGF)"/>
            <person name="Walter F."/>
            <person name="Albersmeier A."/>
            <person name="Kalinowski J."/>
            <person name="Ruckert C."/>
        </authorList>
    </citation>
    <scope>NUCLEOTIDE SEQUENCE</scope>
    <source>
        <strain evidence="7">CGMCC 1.15454</strain>
    </source>
</reference>
<dbReference type="GO" id="GO:0016987">
    <property type="term" value="F:sigma factor activity"/>
    <property type="evidence" value="ECO:0007669"/>
    <property type="project" value="UniProtKB-KW"/>
</dbReference>
<dbReference type="Gene3D" id="1.10.10.10">
    <property type="entry name" value="Winged helix-like DNA-binding domain superfamily/Winged helix DNA-binding domain"/>
    <property type="match status" value="1"/>
</dbReference>
<evidence type="ECO:0000256" key="3">
    <source>
        <dbReference type="ARBA" id="ARBA00023082"/>
    </source>
</evidence>
<dbReference type="PANTHER" id="PTHR43133:SF8">
    <property type="entry name" value="RNA POLYMERASE SIGMA FACTOR HI_1459-RELATED"/>
    <property type="match status" value="1"/>
</dbReference>
<dbReference type="Pfam" id="PF04542">
    <property type="entry name" value="Sigma70_r2"/>
    <property type="match status" value="1"/>
</dbReference>
<dbReference type="InterPro" id="IPR039425">
    <property type="entry name" value="RNA_pol_sigma-70-like"/>
</dbReference>
<name>A0A9W5X487_9BACI</name>
<keyword evidence="5" id="KW-0804">Transcription</keyword>
<organism evidence="7 8">
    <name type="scientific">Lentibacillus populi</name>
    <dbReference type="NCBI Taxonomy" id="1827502"/>
    <lineage>
        <taxon>Bacteria</taxon>
        <taxon>Bacillati</taxon>
        <taxon>Bacillota</taxon>
        <taxon>Bacilli</taxon>
        <taxon>Bacillales</taxon>
        <taxon>Bacillaceae</taxon>
        <taxon>Lentibacillus</taxon>
    </lineage>
</organism>
<keyword evidence="4" id="KW-0238">DNA-binding</keyword>
<evidence type="ECO:0000256" key="4">
    <source>
        <dbReference type="ARBA" id="ARBA00023125"/>
    </source>
</evidence>
<proteinExistence type="inferred from homology"/>
<dbReference type="InterPro" id="IPR036388">
    <property type="entry name" value="WH-like_DNA-bd_sf"/>
</dbReference>
<keyword evidence="3" id="KW-0731">Sigma factor</keyword>
<dbReference type="EMBL" id="BMJD01000003">
    <property type="protein sequence ID" value="GGB32126.1"/>
    <property type="molecule type" value="Genomic_DNA"/>
</dbReference>
<evidence type="ECO:0000256" key="5">
    <source>
        <dbReference type="ARBA" id="ARBA00023163"/>
    </source>
</evidence>
<dbReference type="SUPFAM" id="SSF88659">
    <property type="entry name" value="Sigma3 and sigma4 domains of RNA polymerase sigma factors"/>
    <property type="match status" value="1"/>
</dbReference>
<accession>A0A9W5X487</accession>
<protein>
    <recommendedName>
        <fullName evidence="6">RNA polymerase sigma-70 region 2 domain-containing protein</fullName>
    </recommendedName>
</protein>
<comment type="similarity">
    <text evidence="1">Belongs to the sigma-70 factor family. ECF subfamily.</text>
</comment>
<dbReference type="GO" id="GO:0003677">
    <property type="term" value="F:DNA binding"/>
    <property type="evidence" value="ECO:0007669"/>
    <property type="project" value="UniProtKB-KW"/>
</dbReference>
<evidence type="ECO:0000259" key="6">
    <source>
        <dbReference type="Pfam" id="PF04542"/>
    </source>
</evidence>
<evidence type="ECO:0000256" key="1">
    <source>
        <dbReference type="ARBA" id="ARBA00010641"/>
    </source>
</evidence>
<dbReference type="InterPro" id="IPR014284">
    <property type="entry name" value="RNA_pol_sigma-70_dom"/>
</dbReference>
<evidence type="ECO:0000313" key="7">
    <source>
        <dbReference type="EMBL" id="GGB32126.1"/>
    </source>
</evidence>
<evidence type="ECO:0000256" key="2">
    <source>
        <dbReference type="ARBA" id="ARBA00023015"/>
    </source>
</evidence>
<dbReference type="InterPro" id="IPR013325">
    <property type="entry name" value="RNA_pol_sigma_r2"/>
</dbReference>
<dbReference type="AlphaFoldDB" id="A0A9W5X487"/>
<comment type="caution">
    <text evidence="7">The sequence shown here is derived from an EMBL/GenBank/DDBJ whole genome shotgun (WGS) entry which is preliminary data.</text>
</comment>
<dbReference type="GO" id="GO:0006352">
    <property type="term" value="P:DNA-templated transcription initiation"/>
    <property type="evidence" value="ECO:0007669"/>
    <property type="project" value="InterPro"/>
</dbReference>
<keyword evidence="8" id="KW-1185">Reference proteome</keyword>
<dbReference type="InterPro" id="IPR013324">
    <property type="entry name" value="RNA_pol_sigma_r3/r4-like"/>
</dbReference>
<gene>
    <name evidence="7" type="ORF">GCM10011409_06890</name>
</gene>
<feature type="domain" description="RNA polymerase sigma-70 region 2" evidence="6">
    <location>
        <begin position="16"/>
        <end position="78"/>
    </location>
</feature>
<dbReference type="InterPro" id="IPR007627">
    <property type="entry name" value="RNA_pol_sigma70_r2"/>
</dbReference>
<dbReference type="NCBIfam" id="TIGR02937">
    <property type="entry name" value="sigma70-ECF"/>
    <property type="match status" value="1"/>
</dbReference>
<sequence length="192" mass="23087">MNILTGESFEEVLRKHEGRIYYHIHKLNIFDPHREFYQEGLCALWEAYKTYQPDKAQLSTHLHNAIHNRLIDLLRKKACQQRHDEMFHQEEMKKQVSGNRRCNVNMPIHDDPRIMLNEAKLWQQVRALLTVNQWKWLKFNILMGLSNQEIAEQEGVSVASVHSWAKTAKRRLRKELRKWKRYVDWDGVSWIG</sequence>
<evidence type="ECO:0000313" key="8">
    <source>
        <dbReference type="Proteomes" id="UP000621492"/>
    </source>
</evidence>
<dbReference type="Gene3D" id="1.10.1740.10">
    <property type="match status" value="1"/>
</dbReference>
<dbReference type="SUPFAM" id="SSF88946">
    <property type="entry name" value="Sigma2 domain of RNA polymerase sigma factors"/>
    <property type="match status" value="1"/>
</dbReference>
<keyword evidence="2" id="KW-0805">Transcription regulation</keyword>
<reference evidence="7" key="2">
    <citation type="submission" date="2020-09" db="EMBL/GenBank/DDBJ databases">
        <authorList>
            <person name="Sun Q."/>
            <person name="Zhou Y."/>
        </authorList>
    </citation>
    <scope>NUCLEOTIDE SEQUENCE</scope>
    <source>
        <strain evidence="7">CGMCC 1.15454</strain>
    </source>
</reference>
<dbReference type="PANTHER" id="PTHR43133">
    <property type="entry name" value="RNA POLYMERASE ECF-TYPE SIGMA FACTO"/>
    <property type="match status" value="1"/>
</dbReference>